<dbReference type="Pfam" id="PF00105">
    <property type="entry name" value="zf-C4"/>
    <property type="match status" value="1"/>
</dbReference>
<dbReference type="InterPro" id="IPR051152">
    <property type="entry name" value="C.elegans_Orphan_NR"/>
</dbReference>
<evidence type="ECO:0000256" key="8">
    <source>
        <dbReference type="ARBA" id="ARBA00023170"/>
    </source>
</evidence>
<dbReference type="InterPro" id="IPR001628">
    <property type="entry name" value="Znf_hrmn_rcpt"/>
</dbReference>
<keyword evidence="4" id="KW-0862">Zinc</keyword>
<dbReference type="PRINTS" id="PR00047">
    <property type="entry name" value="STROIDFINGER"/>
</dbReference>
<dbReference type="GO" id="GO:0003700">
    <property type="term" value="F:DNA-binding transcription factor activity"/>
    <property type="evidence" value="ECO:0007669"/>
    <property type="project" value="InterPro"/>
</dbReference>
<keyword evidence="5" id="KW-0805">Transcription regulation</keyword>
<keyword evidence="6" id="KW-0238">DNA-binding</keyword>
<evidence type="ECO:0000256" key="5">
    <source>
        <dbReference type="ARBA" id="ARBA00023015"/>
    </source>
</evidence>
<accession>A0AAF5DEL0</accession>
<dbReference type="InterPro" id="IPR035500">
    <property type="entry name" value="NHR-like_dom_sf"/>
</dbReference>
<dbReference type="Proteomes" id="UP000035681">
    <property type="component" value="Unplaced"/>
</dbReference>
<feature type="domain" description="Nuclear receptor" evidence="10">
    <location>
        <begin position="19"/>
        <end position="95"/>
    </location>
</feature>
<reference evidence="13" key="1">
    <citation type="submission" date="2024-02" db="UniProtKB">
        <authorList>
            <consortium name="WormBaseParasite"/>
        </authorList>
    </citation>
    <scope>IDENTIFICATION</scope>
</reference>
<dbReference type="AlphaFoldDB" id="A0AAF5DEL0"/>
<dbReference type="WBParaSite" id="TCONS_00010368.p1">
    <property type="protein sequence ID" value="TCONS_00010368.p1"/>
    <property type="gene ID" value="XLOC_003445"/>
</dbReference>
<dbReference type="PANTHER" id="PTHR45680:SF29">
    <property type="entry name" value="NUCLEAR HORMONE RECEPTOR FAMILY"/>
    <property type="match status" value="1"/>
</dbReference>
<dbReference type="SMART" id="SM00430">
    <property type="entry name" value="HOLI"/>
    <property type="match status" value="1"/>
</dbReference>
<comment type="similarity">
    <text evidence="1">Belongs to the nuclear hormone receptor family.</text>
</comment>
<evidence type="ECO:0000259" key="10">
    <source>
        <dbReference type="PROSITE" id="PS51030"/>
    </source>
</evidence>
<dbReference type="Pfam" id="PF00104">
    <property type="entry name" value="Hormone_recep"/>
    <property type="match status" value="1"/>
</dbReference>
<evidence type="ECO:0000256" key="1">
    <source>
        <dbReference type="ARBA" id="ARBA00005993"/>
    </source>
</evidence>
<keyword evidence="12" id="KW-1185">Reference proteome</keyword>
<dbReference type="InterPro" id="IPR000536">
    <property type="entry name" value="Nucl_hrmn_rcpt_lig-bd"/>
</dbReference>
<dbReference type="PROSITE" id="PS51843">
    <property type="entry name" value="NR_LBD"/>
    <property type="match status" value="1"/>
</dbReference>
<proteinExistence type="inferred from homology"/>
<feature type="domain" description="NR LBD" evidence="11">
    <location>
        <begin position="169"/>
        <end position="422"/>
    </location>
</feature>
<sequence length="428" mass="50044">LLPSFRMNEKNLNVFDLNNDRCLVCNALSKGVHNKCRSCRACAAFYKRAVVFNASYKCKKGNYQCIIDYSKKILCKACRFRKCKDIGMVLKRSVSGIDKSEDEMSVEGYKTKAKNRNENNNLNLLTNLDISLSINSFSKNIPVNLNDIVYQIKKIFNQNSFFNENILLVNSTCLKNTTKAINKFCNSLKMNSYNMMPEPNMEELQRNILFWKKFIILTAEMLIEIPEFSTLHYQNKIQIFRHFWPFWFVLFRVWRAIEVFGPNMEFPCAYLDDNGFVKLIAFNDTNSNLSHDDIEKVAKHLNPLITYLADYIYTPLKSVNPSIDEIAYLAIQNLFITKSMEKFSTTFYERNKILLATSSNELHDYYITTKKNDNYVQRVTNLMKVFFSISRFIEQANEYSIIGKILEIYQCNIFKSEIAPSIVLINFY</sequence>
<evidence type="ECO:0000259" key="11">
    <source>
        <dbReference type="PROSITE" id="PS51843"/>
    </source>
</evidence>
<dbReference type="SUPFAM" id="SSF57716">
    <property type="entry name" value="Glucocorticoid receptor-like (DNA-binding domain)"/>
    <property type="match status" value="1"/>
</dbReference>
<protein>
    <submittedName>
        <fullName evidence="13">Nuclear receptor domain-containing protein</fullName>
    </submittedName>
</protein>
<keyword evidence="8" id="KW-0675">Receptor</keyword>
<evidence type="ECO:0000256" key="2">
    <source>
        <dbReference type="ARBA" id="ARBA00022723"/>
    </source>
</evidence>
<dbReference type="InterPro" id="IPR013088">
    <property type="entry name" value="Znf_NHR/GATA"/>
</dbReference>
<keyword evidence="3" id="KW-0863">Zinc-finger</keyword>
<dbReference type="GO" id="GO:0008270">
    <property type="term" value="F:zinc ion binding"/>
    <property type="evidence" value="ECO:0007669"/>
    <property type="project" value="UniProtKB-KW"/>
</dbReference>
<dbReference type="SMART" id="SM00399">
    <property type="entry name" value="ZnF_C4"/>
    <property type="match status" value="1"/>
</dbReference>
<evidence type="ECO:0000256" key="6">
    <source>
        <dbReference type="ARBA" id="ARBA00023125"/>
    </source>
</evidence>
<evidence type="ECO:0000313" key="12">
    <source>
        <dbReference type="Proteomes" id="UP000035681"/>
    </source>
</evidence>
<dbReference type="GO" id="GO:0043565">
    <property type="term" value="F:sequence-specific DNA binding"/>
    <property type="evidence" value="ECO:0007669"/>
    <property type="project" value="InterPro"/>
</dbReference>
<evidence type="ECO:0000256" key="9">
    <source>
        <dbReference type="ARBA" id="ARBA00023242"/>
    </source>
</evidence>
<evidence type="ECO:0000256" key="7">
    <source>
        <dbReference type="ARBA" id="ARBA00023163"/>
    </source>
</evidence>
<keyword evidence="7" id="KW-0804">Transcription</keyword>
<dbReference type="Gene3D" id="1.10.565.10">
    <property type="entry name" value="Retinoid X Receptor"/>
    <property type="match status" value="1"/>
</dbReference>
<dbReference type="PROSITE" id="PS51030">
    <property type="entry name" value="NUCLEAR_REC_DBD_2"/>
    <property type="match status" value="1"/>
</dbReference>
<evidence type="ECO:0000256" key="4">
    <source>
        <dbReference type="ARBA" id="ARBA00022833"/>
    </source>
</evidence>
<dbReference type="SUPFAM" id="SSF48508">
    <property type="entry name" value="Nuclear receptor ligand-binding domain"/>
    <property type="match status" value="1"/>
</dbReference>
<name>A0AAF5DEL0_STRER</name>
<evidence type="ECO:0000256" key="3">
    <source>
        <dbReference type="ARBA" id="ARBA00022771"/>
    </source>
</evidence>
<keyword evidence="2" id="KW-0479">Metal-binding</keyword>
<organism evidence="12 13">
    <name type="scientific">Strongyloides stercoralis</name>
    <name type="common">Threadworm</name>
    <dbReference type="NCBI Taxonomy" id="6248"/>
    <lineage>
        <taxon>Eukaryota</taxon>
        <taxon>Metazoa</taxon>
        <taxon>Ecdysozoa</taxon>
        <taxon>Nematoda</taxon>
        <taxon>Chromadorea</taxon>
        <taxon>Rhabditida</taxon>
        <taxon>Tylenchina</taxon>
        <taxon>Panagrolaimomorpha</taxon>
        <taxon>Strongyloidoidea</taxon>
        <taxon>Strongyloididae</taxon>
        <taxon>Strongyloides</taxon>
    </lineage>
</organism>
<evidence type="ECO:0000313" key="13">
    <source>
        <dbReference type="WBParaSite" id="TCONS_00010368.p1"/>
    </source>
</evidence>
<keyword evidence="9" id="KW-0539">Nucleus</keyword>
<dbReference type="PANTHER" id="PTHR45680">
    <property type="entry name" value="NUCLEAR HORMONE RECEPTOR FAMILY"/>
    <property type="match status" value="1"/>
</dbReference>
<dbReference type="Gene3D" id="3.30.50.10">
    <property type="entry name" value="Erythroid Transcription Factor GATA-1, subunit A"/>
    <property type="match status" value="1"/>
</dbReference>